<evidence type="ECO:0000313" key="3">
    <source>
        <dbReference type="Proteomes" id="UP001217754"/>
    </source>
</evidence>
<dbReference type="GeneID" id="85224350"/>
<evidence type="ECO:0000313" key="2">
    <source>
        <dbReference type="EMBL" id="WFD37754.1"/>
    </source>
</evidence>
<accession>A0AAF0J9H2</accession>
<dbReference type="RefSeq" id="XP_060120651.1">
    <property type="nucleotide sequence ID" value="XM_060264668.1"/>
</dbReference>
<dbReference type="Proteomes" id="UP001217754">
    <property type="component" value="Chromosome 1"/>
</dbReference>
<sequence length="197" mass="20840">MSSLSLSLPLLQTRDLHALLSPATLGDESAYKIKWRDDTCAYVIFQDASLAKRAYLQLLCAPPPLMQQDPSANAPKTCARLTSTSYAAVRPCTGPEAASLLGSGAAPHAPGAQSSRVRASWGDPPPIGSRHFSHERPHRRVPSNAPLPNKPIGSLDASALARTPALPDVSGRSPSGHTRFPSSGMVAHDTTSALRMM</sequence>
<dbReference type="AlphaFoldDB" id="A0AAF0J9H2"/>
<evidence type="ECO:0000256" key="1">
    <source>
        <dbReference type="SAM" id="MobiDB-lite"/>
    </source>
</evidence>
<keyword evidence="3" id="KW-1185">Reference proteome</keyword>
<proteinExistence type="predicted"/>
<dbReference type="Gene3D" id="3.30.70.330">
    <property type="match status" value="1"/>
</dbReference>
<feature type="compositionally biased region" description="Basic residues" evidence="1">
    <location>
        <begin position="131"/>
        <end position="141"/>
    </location>
</feature>
<organism evidence="2 3">
    <name type="scientific">Malassezia japonica</name>
    <dbReference type="NCBI Taxonomy" id="223818"/>
    <lineage>
        <taxon>Eukaryota</taxon>
        <taxon>Fungi</taxon>
        <taxon>Dikarya</taxon>
        <taxon>Basidiomycota</taxon>
        <taxon>Ustilaginomycotina</taxon>
        <taxon>Malasseziomycetes</taxon>
        <taxon>Malasseziales</taxon>
        <taxon>Malasseziaceae</taxon>
        <taxon>Malassezia</taxon>
    </lineage>
</organism>
<feature type="region of interest" description="Disordered" evidence="1">
    <location>
        <begin position="103"/>
        <end position="197"/>
    </location>
</feature>
<dbReference type="EMBL" id="CP119958">
    <property type="protein sequence ID" value="WFD37754.1"/>
    <property type="molecule type" value="Genomic_DNA"/>
</dbReference>
<protein>
    <submittedName>
        <fullName evidence="2">Uncharacterized protein</fullName>
    </submittedName>
</protein>
<reference evidence="2" key="1">
    <citation type="submission" date="2023-03" db="EMBL/GenBank/DDBJ databases">
        <title>Mating type loci evolution in Malassezia.</title>
        <authorList>
            <person name="Coelho M.A."/>
        </authorList>
    </citation>
    <scope>NUCLEOTIDE SEQUENCE</scope>
    <source>
        <strain evidence="2">CBS 9431</strain>
    </source>
</reference>
<dbReference type="InterPro" id="IPR012677">
    <property type="entry name" value="Nucleotide-bd_a/b_plait_sf"/>
</dbReference>
<gene>
    <name evidence="2" type="ORF">MJAP1_000701</name>
</gene>
<name>A0AAF0J9H2_9BASI</name>